<sequence length="33" mass="3564">MTTGAEAEELKQVCHGCTGLKLKLKQSTKVTET</sequence>
<protein>
    <submittedName>
        <fullName evidence="1">Uncharacterized protein</fullName>
    </submittedName>
</protein>
<dbReference type="EMBL" id="GBXM01089880">
    <property type="protein sequence ID" value="JAH18697.1"/>
    <property type="molecule type" value="Transcribed_RNA"/>
</dbReference>
<evidence type="ECO:0000313" key="1">
    <source>
        <dbReference type="EMBL" id="JAH18697.1"/>
    </source>
</evidence>
<accession>A0A0E9QQC5</accession>
<organism evidence="1">
    <name type="scientific">Anguilla anguilla</name>
    <name type="common">European freshwater eel</name>
    <name type="synonym">Muraena anguilla</name>
    <dbReference type="NCBI Taxonomy" id="7936"/>
    <lineage>
        <taxon>Eukaryota</taxon>
        <taxon>Metazoa</taxon>
        <taxon>Chordata</taxon>
        <taxon>Craniata</taxon>
        <taxon>Vertebrata</taxon>
        <taxon>Euteleostomi</taxon>
        <taxon>Actinopterygii</taxon>
        <taxon>Neopterygii</taxon>
        <taxon>Teleostei</taxon>
        <taxon>Anguilliformes</taxon>
        <taxon>Anguillidae</taxon>
        <taxon>Anguilla</taxon>
    </lineage>
</organism>
<proteinExistence type="predicted"/>
<reference evidence="1" key="2">
    <citation type="journal article" date="2015" name="Fish Shellfish Immunol.">
        <title>Early steps in the European eel (Anguilla anguilla)-Vibrio vulnificus interaction in the gills: Role of the RtxA13 toxin.</title>
        <authorList>
            <person name="Callol A."/>
            <person name="Pajuelo D."/>
            <person name="Ebbesson L."/>
            <person name="Teles M."/>
            <person name="MacKenzie S."/>
            <person name="Amaro C."/>
        </authorList>
    </citation>
    <scope>NUCLEOTIDE SEQUENCE</scope>
</reference>
<reference evidence="1" key="1">
    <citation type="submission" date="2014-11" db="EMBL/GenBank/DDBJ databases">
        <authorList>
            <person name="Amaro Gonzalez C."/>
        </authorList>
    </citation>
    <scope>NUCLEOTIDE SEQUENCE</scope>
</reference>
<name>A0A0E9QQC5_ANGAN</name>
<dbReference type="AlphaFoldDB" id="A0A0E9QQC5"/>